<gene>
    <name evidence="3" type="primary">cheV</name>
    <name evidence="3" type="ORF">CROST_017920</name>
</gene>
<dbReference type="Gene3D" id="2.40.50.180">
    <property type="entry name" value="CheA-289, Domain 4"/>
    <property type="match status" value="1"/>
</dbReference>
<evidence type="ECO:0000313" key="3">
    <source>
        <dbReference type="EMBL" id="URZ11075.1"/>
    </source>
</evidence>
<reference evidence="3 4" key="1">
    <citation type="submission" date="2022-04" db="EMBL/GenBank/DDBJ databases">
        <title>Genome sequence of C. roseum typestrain.</title>
        <authorList>
            <person name="Poehlein A."/>
            <person name="Schoch T."/>
            <person name="Duerre P."/>
            <person name="Daniel R."/>
        </authorList>
    </citation>
    <scope>NUCLEOTIDE SEQUENCE [LARGE SCALE GENOMIC DNA]</scope>
    <source>
        <strain evidence="3 4">DSM 7320</strain>
    </source>
</reference>
<dbReference type="Pfam" id="PF00072">
    <property type="entry name" value="Response_reg"/>
    <property type="match status" value="1"/>
</dbReference>
<evidence type="ECO:0000313" key="4">
    <source>
        <dbReference type="Proteomes" id="UP000190951"/>
    </source>
</evidence>
<protein>
    <recommendedName>
        <fullName evidence="1">Stage 0 sporulation protein A homolog</fullName>
    </recommendedName>
</protein>
<accession>A0A1S8MB44</accession>
<comment type="function">
    <text evidence="2">May play the central regulatory role in sporulation. It may be an element of the effector pathway responsible for the activation of sporulation genes in response to nutritional stress. Spo0A may act in concert with spo0H (a sigma factor) to control the expression of some genes that are critical to the sporulation process.</text>
</comment>
<dbReference type="InterPro" id="IPR002545">
    <property type="entry name" value="CheW-lke_dom"/>
</dbReference>
<dbReference type="RefSeq" id="WP_077833392.1">
    <property type="nucleotide sequence ID" value="NZ_CP096983.1"/>
</dbReference>
<dbReference type="SUPFAM" id="SSF50341">
    <property type="entry name" value="CheW-like"/>
    <property type="match status" value="1"/>
</dbReference>
<dbReference type="AlphaFoldDB" id="A0A1S8MB44"/>
<dbReference type="Pfam" id="PF01584">
    <property type="entry name" value="CheW"/>
    <property type="match status" value="1"/>
</dbReference>
<dbReference type="PROSITE" id="PS50110">
    <property type="entry name" value="RESPONSE_REGULATORY"/>
    <property type="match status" value="1"/>
</dbReference>
<dbReference type="Gene3D" id="2.30.30.40">
    <property type="entry name" value="SH3 Domains"/>
    <property type="match status" value="1"/>
</dbReference>
<dbReference type="PROSITE" id="PS50851">
    <property type="entry name" value="CHEW"/>
    <property type="match status" value="1"/>
</dbReference>
<dbReference type="SUPFAM" id="SSF52172">
    <property type="entry name" value="CheY-like"/>
    <property type="match status" value="1"/>
</dbReference>
<dbReference type="STRING" id="84029.CROST_34030"/>
<dbReference type="InterPro" id="IPR024181">
    <property type="entry name" value="Chemotax_regulator_CheV"/>
</dbReference>
<dbReference type="SMART" id="SM00260">
    <property type="entry name" value="CheW"/>
    <property type="match status" value="1"/>
</dbReference>
<dbReference type="InterPro" id="IPR011006">
    <property type="entry name" value="CheY-like_superfamily"/>
</dbReference>
<dbReference type="PANTHER" id="PTHR47233">
    <property type="entry name" value="CHEMOTAXIS PROTEIN CHEV"/>
    <property type="match status" value="1"/>
</dbReference>
<evidence type="ECO:0000256" key="1">
    <source>
        <dbReference type="ARBA" id="ARBA00018672"/>
    </source>
</evidence>
<keyword evidence="4" id="KW-1185">Reference proteome</keyword>
<dbReference type="PANTHER" id="PTHR47233:SF3">
    <property type="entry name" value="CHEMOTAXIS PROTEIN CHEV"/>
    <property type="match status" value="1"/>
</dbReference>
<name>A0A1S8MB44_9CLOT</name>
<dbReference type="PIRSF" id="PIRSF002867">
    <property type="entry name" value="CheV"/>
    <property type="match status" value="1"/>
</dbReference>
<dbReference type="EMBL" id="CP096983">
    <property type="protein sequence ID" value="URZ11075.1"/>
    <property type="molecule type" value="Genomic_DNA"/>
</dbReference>
<sequence>MESNILLESGTGELEVLEFVIGDRHFAINIIKVKEVVEVEGGKITKLPETNPAIAGLILCRNEIITLVDLKYVITKGQKVESCSKVIICEFNKVRVAFNIDAIVGVHRVKWEEILKPDNVAENPLVIGHVILGDKILLMLDFEKIVTDISPSTGISQERIGNIEYDKNRATVRIAMADDSTLIRKLLKNTLNKAGFTNLHIFDDGKQLLNYLEEVVEKKGEKVTEEVQLVITDIEMPQMDGHALTRKIKEHPLLRRIPVIIFSSLITGDLKHKGESVGADAQISKPEVGELVRIIEELINKNNI</sequence>
<dbReference type="SMART" id="SM00448">
    <property type="entry name" value="REC"/>
    <property type="match status" value="1"/>
</dbReference>
<dbReference type="InterPro" id="IPR036061">
    <property type="entry name" value="CheW-like_dom_sf"/>
</dbReference>
<dbReference type="InterPro" id="IPR001789">
    <property type="entry name" value="Sig_transdc_resp-reg_receiver"/>
</dbReference>
<dbReference type="GO" id="GO:0000160">
    <property type="term" value="P:phosphorelay signal transduction system"/>
    <property type="evidence" value="ECO:0007669"/>
    <property type="project" value="InterPro"/>
</dbReference>
<proteinExistence type="predicted"/>
<dbReference type="Proteomes" id="UP000190951">
    <property type="component" value="Chromosome"/>
</dbReference>
<dbReference type="KEGG" id="crw:CROST_017920"/>
<evidence type="ECO:0000256" key="2">
    <source>
        <dbReference type="ARBA" id="ARBA00024867"/>
    </source>
</evidence>
<organism evidence="3 4">
    <name type="scientific">Clostridium felsineum</name>
    <dbReference type="NCBI Taxonomy" id="36839"/>
    <lineage>
        <taxon>Bacteria</taxon>
        <taxon>Bacillati</taxon>
        <taxon>Bacillota</taxon>
        <taxon>Clostridia</taxon>
        <taxon>Eubacteriales</taxon>
        <taxon>Clostridiaceae</taxon>
        <taxon>Clostridium</taxon>
    </lineage>
</organism>
<dbReference type="Gene3D" id="3.40.50.2300">
    <property type="match status" value="1"/>
</dbReference>
<dbReference type="GO" id="GO:0006935">
    <property type="term" value="P:chemotaxis"/>
    <property type="evidence" value="ECO:0007669"/>
    <property type="project" value="InterPro"/>
</dbReference>